<organism evidence="1 3">
    <name type="scientific">Rotaria sordida</name>
    <dbReference type="NCBI Taxonomy" id="392033"/>
    <lineage>
        <taxon>Eukaryota</taxon>
        <taxon>Metazoa</taxon>
        <taxon>Spiralia</taxon>
        <taxon>Gnathifera</taxon>
        <taxon>Rotifera</taxon>
        <taxon>Eurotatoria</taxon>
        <taxon>Bdelloidea</taxon>
        <taxon>Philodinida</taxon>
        <taxon>Philodinidae</taxon>
        <taxon>Rotaria</taxon>
    </lineage>
</organism>
<evidence type="ECO:0000313" key="1">
    <source>
        <dbReference type="EMBL" id="CAF0919284.1"/>
    </source>
</evidence>
<comment type="caution">
    <text evidence="1">The sequence shown here is derived from an EMBL/GenBank/DDBJ whole genome shotgun (WGS) entry which is preliminary data.</text>
</comment>
<evidence type="ECO:0000313" key="2">
    <source>
        <dbReference type="EMBL" id="CAF3916376.1"/>
    </source>
</evidence>
<dbReference type="Proteomes" id="UP000663882">
    <property type="component" value="Unassembled WGS sequence"/>
</dbReference>
<name>A0A814B0D4_9BILA</name>
<protein>
    <submittedName>
        <fullName evidence="1">Uncharacterized protein</fullName>
    </submittedName>
</protein>
<evidence type="ECO:0000313" key="3">
    <source>
        <dbReference type="Proteomes" id="UP000663882"/>
    </source>
</evidence>
<accession>A0A814B0D4</accession>
<dbReference type="EMBL" id="CAJNOO010000361">
    <property type="protein sequence ID" value="CAF0919284.1"/>
    <property type="molecule type" value="Genomic_DNA"/>
</dbReference>
<dbReference type="EMBL" id="CAJOAX010004678">
    <property type="protein sequence ID" value="CAF3916376.1"/>
    <property type="molecule type" value="Genomic_DNA"/>
</dbReference>
<reference evidence="1" key="1">
    <citation type="submission" date="2021-02" db="EMBL/GenBank/DDBJ databases">
        <authorList>
            <person name="Nowell W R."/>
        </authorList>
    </citation>
    <scope>NUCLEOTIDE SEQUENCE</scope>
</reference>
<proteinExistence type="predicted"/>
<dbReference type="OrthoDB" id="10033490at2759"/>
<gene>
    <name evidence="2" type="ORF">OTI717_LOCUS24578</name>
    <name evidence="1" type="ORF">RFH988_LOCUS9903</name>
</gene>
<dbReference type="AlphaFoldDB" id="A0A814B0D4"/>
<dbReference type="Proteomes" id="UP000663823">
    <property type="component" value="Unassembled WGS sequence"/>
</dbReference>
<feature type="non-terminal residue" evidence="1">
    <location>
        <position position="1"/>
    </location>
</feature>
<sequence>RPDIEEGFLYGALISQWINSLRTPQSIAQHATLFEQDLCQLIEQMKKFTFLVIYGQIQPDKVESYRLMVQTHFPNTRSVVERTRFCLWL</sequence>